<feature type="transmembrane region" description="Helical" evidence="2">
    <location>
        <begin position="188"/>
        <end position="212"/>
    </location>
</feature>
<gene>
    <name evidence="4" type="ORF">ACHHYP_03229</name>
</gene>
<keyword evidence="2" id="KW-1133">Transmembrane helix</keyword>
<evidence type="ECO:0000259" key="3">
    <source>
        <dbReference type="PROSITE" id="PS50076"/>
    </source>
</evidence>
<dbReference type="EMBL" id="JNBR01000443">
    <property type="protein sequence ID" value="OQR92756.1"/>
    <property type="molecule type" value="Genomic_DNA"/>
</dbReference>
<dbReference type="GO" id="GO:0051087">
    <property type="term" value="F:protein-folding chaperone binding"/>
    <property type="evidence" value="ECO:0007669"/>
    <property type="project" value="TreeGrafter"/>
</dbReference>
<reference evidence="4 5" key="1">
    <citation type="journal article" date="2014" name="Genome Biol. Evol.">
        <title>The secreted proteins of Achlya hypogyna and Thraustotheca clavata identify the ancestral oomycete secretome and reveal gene acquisitions by horizontal gene transfer.</title>
        <authorList>
            <person name="Misner I."/>
            <person name="Blouin N."/>
            <person name="Leonard G."/>
            <person name="Richards T.A."/>
            <person name="Lane C.E."/>
        </authorList>
    </citation>
    <scope>NUCLEOTIDE SEQUENCE [LARGE SCALE GENOMIC DNA]</scope>
    <source>
        <strain evidence="4 5">ATCC 48635</strain>
    </source>
</reference>
<dbReference type="PROSITE" id="PS50076">
    <property type="entry name" value="DNAJ_2"/>
    <property type="match status" value="1"/>
</dbReference>
<dbReference type="PANTHER" id="PTHR44360">
    <property type="entry name" value="DNAJ HOMOLOG SUBFAMILY B MEMBER 9"/>
    <property type="match status" value="1"/>
</dbReference>
<dbReference type="InterPro" id="IPR018253">
    <property type="entry name" value="DnaJ_domain_CS"/>
</dbReference>
<dbReference type="Pfam" id="PF00226">
    <property type="entry name" value="DnaJ"/>
    <property type="match status" value="1"/>
</dbReference>
<dbReference type="InterPro" id="IPR036869">
    <property type="entry name" value="J_dom_sf"/>
</dbReference>
<protein>
    <recommendedName>
        <fullName evidence="3">J domain-containing protein</fullName>
    </recommendedName>
</protein>
<dbReference type="InterPro" id="IPR051948">
    <property type="entry name" value="Hsp70_co-chaperone_J-domain"/>
</dbReference>
<keyword evidence="5" id="KW-1185">Reference proteome</keyword>
<dbReference type="AlphaFoldDB" id="A0A1V9Z439"/>
<dbReference type="Proteomes" id="UP000243579">
    <property type="component" value="Unassembled WGS sequence"/>
</dbReference>
<dbReference type="SMART" id="SM00271">
    <property type="entry name" value="DnaJ"/>
    <property type="match status" value="1"/>
</dbReference>
<comment type="caution">
    <text evidence="4">The sequence shown here is derived from an EMBL/GenBank/DDBJ whole genome shotgun (WGS) entry which is preliminary data.</text>
</comment>
<dbReference type="GO" id="GO:0051787">
    <property type="term" value="F:misfolded protein binding"/>
    <property type="evidence" value="ECO:0007669"/>
    <property type="project" value="TreeGrafter"/>
</dbReference>
<dbReference type="GO" id="GO:0005783">
    <property type="term" value="C:endoplasmic reticulum"/>
    <property type="evidence" value="ECO:0007669"/>
    <property type="project" value="TreeGrafter"/>
</dbReference>
<evidence type="ECO:0000313" key="5">
    <source>
        <dbReference type="Proteomes" id="UP000243579"/>
    </source>
</evidence>
<evidence type="ECO:0000256" key="1">
    <source>
        <dbReference type="ARBA" id="ARBA00023186"/>
    </source>
</evidence>
<evidence type="ECO:0000313" key="4">
    <source>
        <dbReference type="EMBL" id="OQR92756.1"/>
    </source>
</evidence>
<sequence>MTTSERKIDLYKILDVAPHASMDEVKAAYRKLALLHHPDRKAPQGSIPSGASSTFFQDVNEAYDTLSNSETRTAYDLKTYGMSTFSMSAPTAGAVKDDGYKRMTSEDVNRLMANANSFDRFSTAEYHRNRSVMAPGAIGRRATDFAERKQFRAKAVPLPSKNATIGWLIVPLLAIGLGAFGVNQMWQVLLAVIHVFAVAFLRLGRHLFVVLLEGSKVLAGLRELAFFHALADVPVHEGTLGVHQVELVIDAREDFSDSARVGDHGNSALHAGEVTARDNLDAALETRGAPVNELNRALRLNGRHCSVDVLGDDITAAAMYLPWRGSHLAIIDDGSKHELVISATESCSWYAFSAEITGAYDESINERRDDLCNEAVEVGVRGALNIKRALANVVDGFVVKHNGDIGVLKKRVGREYRVVRLNDGSRDLGRRVDREAKLRLATVVNREAFEEERTETRTARGTCLPAPVSEKKVLKASSPPPMVLSEGIWPSGWMPCSRQ</sequence>
<dbReference type="SUPFAM" id="SSF46565">
    <property type="entry name" value="Chaperone J-domain"/>
    <property type="match status" value="1"/>
</dbReference>
<dbReference type="OrthoDB" id="10250354at2759"/>
<evidence type="ECO:0000256" key="2">
    <source>
        <dbReference type="SAM" id="Phobius"/>
    </source>
</evidence>
<dbReference type="STRING" id="1202772.A0A1V9Z439"/>
<dbReference type="InterPro" id="IPR001623">
    <property type="entry name" value="DnaJ_domain"/>
</dbReference>
<dbReference type="PRINTS" id="PR00625">
    <property type="entry name" value="JDOMAIN"/>
</dbReference>
<proteinExistence type="predicted"/>
<name>A0A1V9Z439_ACHHY</name>
<dbReference type="GO" id="GO:0036503">
    <property type="term" value="P:ERAD pathway"/>
    <property type="evidence" value="ECO:0007669"/>
    <property type="project" value="TreeGrafter"/>
</dbReference>
<dbReference type="Gene3D" id="1.10.287.110">
    <property type="entry name" value="DnaJ domain"/>
    <property type="match status" value="1"/>
</dbReference>
<feature type="transmembrane region" description="Helical" evidence="2">
    <location>
        <begin position="164"/>
        <end position="182"/>
    </location>
</feature>
<keyword evidence="2" id="KW-0812">Transmembrane</keyword>
<dbReference type="CDD" id="cd06257">
    <property type="entry name" value="DnaJ"/>
    <property type="match status" value="1"/>
</dbReference>
<dbReference type="PANTHER" id="PTHR44360:SF1">
    <property type="entry name" value="DNAJ HOMOLOG SUBFAMILY B MEMBER 9"/>
    <property type="match status" value="1"/>
</dbReference>
<feature type="domain" description="J" evidence="3">
    <location>
        <begin position="9"/>
        <end position="79"/>
    </location>
</feature>
<organism evidence="4 5">
    <name type="scientific">Achlya hypogyna</name>
    <name type="common">Oomycete</name>
    <name type="synonym">Protoachlya hypogyna</name>
    <dbReference type="NCBI Taxonomy" id="1202772"/>
    <lineage>
        <taxon>Eukaryota</taxon>
        <taxon>Sar</taxon>
        <taxon>Stramenopiles</taxon>
        <taxon>Oomycota</taxon>
        <taxon>Saprolegniomycetes</taxon>
        <taxon>Saprolegniales</taxon>
        <taxon>Achlyaceae</taxon>
        <taxon>Achlya</taxon>
    </lineage>
</organism>
<keyword evidence="2" id="KW-0472">Membrane</keyword>
<accession>A0A1V9Z439</accession>
<keyword evidence="1" id="KW-0143">Chaperone</keyword>
<dbReference type="PROSITE" id="PS00636">
    <property type="entry name" value="DNAJ_1"/>
    <property type="match status" value="1"/>
</dbReference>